<dbReference type="EMBL" id="JAACJJ010000060">
    <property type="protein sequence ID" value="KAF5309233.1"/>
    <property type="molecule type" value="Genomic_DNA"/>
</dbReference>
<feature type="region of interest" description="Disordered" evidence="1">
    <location>
        <begin position="1"/>
        <end position="24"/>
    </location>
</feature>
<feature type="compositionally biased region" description="Acidic residues" evidence="1">
    <location>
        <begin position="188"/>
        <end position="255"/>
    </location>
</feature>
<evidence type="ECO:0000313" key="3">
    <source>
        <dbReference type="Proteomes" id="UP000567179"/>
    </source>
</evidence>
<dbReference type="InterPro" id="IPR053729">
    <property type="entry name" value="MAD2L1BP_domain_sf"/>
</dbReference>
<feature type="compositionally biased region" description="Polar residues" evidence="1">
    <location>
        <begin position="374"/>
        <end position="387"/>
    </location>
</feature>
<organism evidence="2 3">
    <name type="scientific">Psilocybe cf. subviscida</name>
    <dbReference type="NCBI Taxonomy" id="2480587"/>
    <lineage>
        <taxon>Eukaryota</taxon>
        <taxon>Fungi</taxon>
        <taxon>Dikarya</taxon>
        <taxon>Basidiomycota</taxon>
        <taxon>Agaricomycotina</taxon>
        <taxon>Agaricomycetes</taxon>
        <taxon>Agaricomycetidae</taxon>
        <taxon>Agaricales</taxon>
        <taxon>Agaricineae</taxon>
        <taxon>Strophariaceae</taxon>
        <taxon>Psilocybe</taxon>
    </lineage>
</organism>
<feature type="region of interest" description="Disordered" evidence="1">
    <location>
        <begin position="180"/>
        <end position="266"/>
    </location>
</feature>
<evidence type="ECO:0000313" key="2">
    <source>
        <dbReference type="EMBL" id="KAF5309233.1"/>
    </source>
</evidence>
<proteinExistence type="predicted"/>
<evidence type="ECO:0000256" key="1">
    <source>
        <dbReference type="SAM" id="MobiDB-lite"/>
    </source>
</evidence>
<reference evidence="2 3" key="1">
    <citation type="journal article" date="2020" name="ISME J.">
        <title>Uncovering the hidden diversity of litter-decomposition mechanisms in mushroom-forming fungi.</title>
        <authorList>
            <person name="Floudas D."/>
            <person name="Bentzer J."/>
            <person name="Ahren D."/>
            <person name="Johansson T."/>
            <person name="Persson P."/>
            <person name="Tunlid A."/>
        </authorList>
    </citation>
    <scope>NUCLEOTIDE SEQUENCE [LARGE SCALE GENOMIC DNA]</scope>
    <source>
        <strain evidence="2 3">CBS 101986</strain>
    </source>
</reference>
<protein>
    <submittedName>
        <fullName evidence="2">Uncharacterized protein</fullName>
    </submittedName>
</protein>
<name>A0A8H5ARD3_9AGAR</name>
<dbReference type="AlphaFoldDB" id="A0A8H5ARD3"/>
<keyword evidence="3" id="KW-1185">Reference proteome</keyword>
<dbReference type="Proteomes" id="UP000567179">
    <property type="component" value="Unassembled WGS sequence"/>
</dbReference>
<dbReference type="OrthoDB" id="2387165at2759"/>
<accession>A0A8H5ARD3</accession>
<sequence>MPVLSFEQPPPNVKASIDLSSPPKTALHDVKSTSAVVQDVEPTLPNTYPVVTLDVDVISEATASRLAASLLGHVLFLKNQIPLQVNPVMQLGRIPGGKSTNSRAAKLRTELMASYDTISSHLDTTFSALATALARCSVPEAQSSVAQAHVAILVGPSLGTAKAKVIMGIDGLEKRLWGMRNAPTGSENAEEEDEEEADEDPEKVESAEEGEEPPEDSDDEEEEEEEEEDESEDEDEGLEDEGEESGGENEEEDDHQGDPTPPLPSLSYAEEQKFLQSADRLLSRVLAAADAEGNGIASEMSPTQTHILIRAPRIFKHPAWIPRQNVSNSLDATLSDFLSASGVHCSSNLPAPTTKQSSAKKNKVEGVWLTTRGGIQTSPQSTAQNIPDQQQDKVKKDGKVHLPTVTAEEAEMIWWSWDGKFVGFSDW</sequence>
<comment type="caution">
    <text evidence="2">The sequence shown here is derived from an EMBL/GenBank/DDBJ whole genome shotgun (WGS) entry which is preliminary data.</text>
</comment>
<gene>
    <name evidence="2" type="ORF">D9619_012715</name>
</gene>
<dbReference type="Gene3D" id="3.30.900.20">
    <property type="match status" value="1"/>
</dbReference>
<feature type="region of interest" description="Disordered" evidence="1">
    <location>
        <begin position="374"/>
        <end position="396"/>
    </location>
</feature>